<accession>A0ACB8D6D5</accession>
<name>A0ACB8D6D5_DERSI</name>
<sequence>MRHNEWLNENAALAATDDLRPRLLAAAQERHERLRSLTISEALVLVTFLASEASVCSHCVVFAQLVVILLLFTFSCSWSAVMECDIVFKKNVADDFDKECEQLCDVVLKRADDSEVAPFSDVATENPILAIFEFVAAWFNESLSVVLSELPRGRKSGRPVDSNVLASREAAQWTHKKWLVWATE</sequence>
<proteinExistence type="predicted"/>
<evidence type="ECO:0000313" key="2">
    <source>
        <dbReference type="Proteomes" id="UP000821865"/>
    </source>
</evidence>
<gene>
    <name evidence="1" type="ORF">HPB49_014823</name>
</gene>
<organism evidence="1 2">
    <name type="scientific">Dermacentor silvarum</name>
    <name type="common">Tick</name>
    <dbReference type="NCBI Taxonomy" id="543639"/>
    <lineage>
        <taxon>Eukaryota</taxon>
        <taxon>Metazoa</taxon>
        <taxon>Ecdysozoa</taxon>
        <taxon>Arthropoda</taxon>
        <taxon>Chelicerata</taxon>
        <taxon>Arachnida</taxon>
        <taxon>Acari</taxon>
        <taxon>Parasitiformes</taxon>
        <taxon>Ixodida</taxon>
        <taxon>Ixodoidea</taxon>
        <taxon>Ixodidae</taxon>
        <taxon>Rhipicephalinae</taxon>
        <taxon>Dermacentor</taxon>
    </lineage>
</organism>
<evidence type="ECO:0000313" key="1">
    <source>
        <dbReference type="EMBL" id="KAH7959911.1"/>
    </source>
</evidence>
<comment type="caution">
    <text evidence="1">The sequence shown here is derived from an EMBL/GenBank/DDBJ whole genome shotgun (WGS) entry which is preliminary data.</text>
</comment>
<protein>
    <submittedName>
        <fullName evidence="1">Uncharacterized protein</fullName>
    </submittedName>
</protein>
<dbReference type="Proteomes" id="UP000821865">
    <property type="component" value="Chromosome 3"/>
</dbReference>
<reference evidence="1" key="1">
    <citation type="submission" date="2020-05" db="EMBL/GenBank/DDBJ databases">
        <title>Large-scale comparative analyses of tick genomes elucidate their genetic diversity and vector capacities.</title>
        <authorList>
            <person name="Jia N."/>
            <person name="Wang J."/>
            <person name="Shi W."/>
            <person name="Du L."/>
            <person name="Sun Y."/>
            <person name="Zhan W."/>
            <person name="Jiang J."/>
            <person name="Wang Q."/>
            <person name="Zhang B."/>
            <person name="Ji P."/>
            <person name="Sakyi L.B."/>
            <person name="Cui X."/>
            <person name="Yuan T."/>
            <person name="Jiang B."/>
            <person name="Yang W."/>
            <person name="Lam T.T.-Y."/>
            <person name="Chang Q."/>
            <person name="Ding S."/>
            <person name="Wang X."/>
            <person name="Zhu J."/>
            <person name="Ruan X."/>
            <person name="Zhao L."/>
            <person name="Wei J."/>
            <person name="Que T."/>
            <person name="Du C."/>
            <person name="Cheng J."/>
            <person name="Dai P."/>
            <person name="Han X."/>
            <person name="Huang E."/>
            <person name="Gao Y."/>
            <person name="Liu J."/>
            <person name="Shao H."/>
            <person name="Ye R."/>
            <person name="Li L."/>
            <person name="Wei W."/>
            <person name="Wang X."/>
            <person name="Wang C."/>
            <person name="Yang T."/>
            <person name="Huo Q."/>
            <person name="Li W."/>
            <person name="Guo W."/>
            <person name="Chen H."/>
            <person name="Zhou L."/>
            <person name="Ni X."/>
            <person name="Tian J."/>
            <person name="Zhou Y."/>
            <person name="Sheng Y."/>
            <person name="Liu T."/>
            <person name="Pan Y."/>
            <person name="Xia L."/>
            <person name="Li J."/>
            <person name="Zhao F."/>
            <person name="Cao W."/>
        </authorList>
    </citation>
    <scope>NUCLEOTIDE SEQUENCE</scope>
    <source>
        <strain evidence="1">Dsil-2018</strain>
    </source>
</reference>
<keyword evidence="2" id="KW-1185">Reference proteome</keyword>
<dbReference type="EMBL" id="CM023472">
    <property type="protein sequence ID" value="KAH7959911.1"/>
    <property type="molecule type" value="Genomic_DNA"/>
</dbReference>